<dbReference type="Proteomes" id="UP001240643">
    <property type="component" value="Unassembled WGS sequence"/>
</dbReference>
<proteinExistence type="inferred from homology"/>
<dbReference type="InterPro" id="IPR020829">
    <property type="entry name" value="GlycerAld_3-P_DH_cat"/>
</dbReference>
<dbReference type="NCBIfam" id="TIGR01534">
    <property type="entry name" value="GAPDH-I"/>
    <property type="match status" value="1"/>
</dbReference>
<dbReference type="PRINTS" id="PR00078">
    <property type="entry name" value="G3PDHDRGNASE"/>
</dbReference>
<keyword evidence="7" id="KW-1185">Reference proteome</keyword>
<dbReference type="InterPro" id="IPR036291">
    <property type="entry name" value="NAD(P)-bd_dom_sf"/>
</dbReference>
<dbReference type="RefSeq" id="WP_256547189.1">
    <property type="nucleotide sequence ID" value="NZ_CP101809.1"/>
</dbReference>
<sequence>MNRKVAINGFGRIGRLAFRTLLEKKGVDVVAINDLTDAKTLAHLLKYDSAQGQLKGYDVKAEDGFLKVSDLKSGQTLSIPVHAERDPKNLPWEKLGVDIVLECTGFFTKKEAAEQHLQAGAKRVLISAPGTGEMKTVVYNVNHEILKPEDQIVSAASCTTNALAPVVHFIDKAFTIKSGTMTTVHAYTADQRLQDAPHSDLRRARAAAASIVPTTTGAAKAIGLVVPSLVGKLDGFAHRVPVIAGSLVDLTLFVEKPVTVEQLNAEMKKNANESFAYSDAPLVSADIIGNTAGSIFDSLLTKVQPTGEVRLFTWYDNETSYVNQLVRTLIHMANL</sequence>
<evidence type="ECO:0000259" key="5">
    <source>
        <dbReference type="SMART" id="SM00846"/>
    </source>
</evidence>
<name>A0ABU0LZJ1_9BACT</name>
<dbReference type="Gene3D" id="3.40.50.720">
    <property type="entry name" value="NAD(P)-binding Rossmann-like Domain"/>
    <property type="match status" value="1"/>
</dbReference>
<reference evidence="6" key="1">
    <citation type="submission" date="2023-07" db="EMBL/GenBank/DDBJ databases">
        <title>Genomic Encyclopedia of Type Strains, Phase IV (KMG-IV): sequencing the most valuable type-strain genomes for metagenomic binning, comparative biology and taxonomic classification.</title>
        <authorList>
            <person name="Goeker M."/>
        </authorList>
    </citation>
    <scope>NUCLEOTIDE SEQUENCE [LARGE SCALE GENOMIC DNA]</scope>
    <source>
        <strain evidence="6">DSM 21204</strain>
    </source>
</reference>
<organism evidence="6 7">
    <name type="scientific">Mycoplasmoides fastidiosum</name>
    <dbReference type="NCBI Taxonomy" id="92758"/>
    <lineage>
        <taxon>Bacteria</taxon>
        <taxon>Bacillati</taxon>
        <taxon>Mycoplasmatota</taxon>
        <taxon>Mycoplasmoidales</taxon>
        <taxon>Mycoplasmoidaceae</taxon>
        <taxon>Mycoplasmoides</taxon>
    </lineage>
</organism>
<evidence type="ECO:0000313" key="7">
    <source>
        <dbReference type="Proteomes" id="UP001240643"/>
    </source>
</evidence>
<evidence type="ECO:0000256" key="2">
    <source>
        <dbReference type="ARBA" id="ARBA00023002"/>
    </source>
</evidence>
<dbReference type="EMBL" id="JAUSWO010000001">
    <property type="protein sequence ID" value="MDQ0514122.1"/>
    <property type="molecule type" value="Genomic_DNA"/>
</dbReference>
<evidence type="ECO:0000256" key="3">
    <source>
        <dbReference type="RuleBase" id="RU000397"/>
    </source>
</evidence>
<evidence type="ECO:0000313" key="6">
    <source>
        <dbReference type="EMBL" id="MDQ0514122.1"/>
    </source>
</evidence>
<dbReference type="PIRSF" id="PIRSF000149">
    <property type="entry name" value="GAP_DH"/>
    <property type="match status" value="1"/>
</dbReference>
<dbReference type="PROSITE" id="PS00071">
    <property type="entry name" value="GAPDH"/>
    <property type="match status" value="1"/>
</dbReference>
<evidence type="ECO:0000256" key="1">
    <source>
        <dbReference type="ARBA" id="ARBA00007406"/>
    </source>
</evidence>
<dbReference type="InterPro" id="IPR020828">
    <property type="entry name" value="GlycerAld_3-P_DH_NAD(P)-bd"/>
</dbReference>
<dbReference type="CDD" id="cd18126">
    <property type="entry name" value="GAPDH_I_C"/>
    <property type="match status" value="1"/>
</dbReference>
<dbReference type="InterPro" id="IPR006424">
    <property type="entry name" value="Glyceraldehyde-3-P_DH_1"/>
</dbReference>
<dbReference type="GO" id="GO:0004365">
    <property type="term" value="F:glyceraldehyde-3-phosphate dehydrogenase (NAD+) (phosphorylating) activity"/>
    <property type="evidence" value="ECO:0007669"/>
    <property type="project" value="UniProtKB-EC"/>
</dbReference>
<evidence type="ECO:0000256" key="4">
    <source>
        <dbReference type="RuleBase" id="RU361160"/>
    </source>
</evidence>
<comment type="caution">
    <text evidence="6">The sequence shown here is derived from an EMBL/GenBank/DDBJ whole genome shotgun (WGS) entry which is preliminary data.</text>
</comment>
<dbReference type="Pfam" id="PF02800">
    <property type="entry name" value="Gp_dh_C"/>
    <property type="match status" value="1"/>
</dbReference>
<gene>
    <name evidence="6" type="ORF">J2Z62_000560</name>
</gene>
<keyword evidence="2 4" id="KW-0560">Oxidoreductase</keyword>
<dbReference type="SUPFAM" id="SSF55347">
    <property type="entry name" value="Glyceraldehyde-3-phosphate dehydrogenase-like, C-terminal domain"/>
    <property type="match status" value="1"/>
</dbReference>
<accession>A0ABU0LZJ1</accession>
<dbReference type="SUPFAM" id="SSF51735">
    <property type="entry name" value="NAD(P)-binding Rossmann-fold domains"/>
    <property type="match status" value="1"/>
</dbReference>
<dbReference type="PANTHER" id="PTHR43148">
    <property type="entry name" value="GLYCERALDEHYDE-3-PHOSPHATE DEHYDROGENASE 2"/>
    <property type="match status" value="1"/>
</dbReference>
<protein>
    <recommendedName>
        <fullName evidence="4">Glyceraldehyde-3-phosphate dehydrogenase</fullName>
        <ecNumber evidence="4">1.2.1.-</ecNumber>
    </recommendedName>
</protein>
<dbReference type="CDD" id="cd05214">
    <property type="entry name" value="GAPDH_I_N"/>
    <property type="match status" value="1"/>
</dbReference>
<dbReference type="EC" id="1.2.1.-" evidence="4"/>
<dbReference type="InterPro" id="IPR020830">
    <property type="entry name" value="GlycerAld_3-P_DH_AS"/>
</dbReference>
<dbReference type="InterPro" id="IPR020831">
    <property type="entry name" value="GlycerAld/Erythrose_P_DH"/>
</dbReference>
<dbReference type="SMART" id="SM00846">
    <property type="entry name" value="Gp_dh_N"/>
    <property type="match status" value="1"/>
</dbReference>
<comment type="similarity">
    <text evidence="1 3">Belongs to the glyceraldehyde-3-phosphate dehydrogenase family.</text>
</comment>
<feature type="domain" description="Glyceraldehyde 3-phosphate dehydrogenase NAD(P) binding" evidence="5">
    <location>
        <begin position="3"/>
        <end position="158"/>
    </location>
</feature>
<dbReference type="Pfam" id="PF00044">
    <property type="entry name" value="Gp_dh_N"/>
    <property type="match status" value="1"/>
</dbReference>
<dbReference type="Gene3D" id="3.30.360.10">
    <property type="entry name" value="Dihydrodipicolinate Reductase, domain 2"/>
    <property type="match status" value="1"/>
</dbReference>